<gene>
    <name evidence="1" type="ORF">K7K06_11925</name>
</gene>
<keyword evidence="2" id="KW-1185">Reference proteome</keyword>
<sequence length="63" mass="7252">MVVRLIPVLLGLEVADAQIAHRLDALKQFQVFLLLDIFPVIRAVITWLPVRRLFTRWAGRNTA</sequence>
<proteinExistence type="predicted"/>
<comment type="caution">
    <text evidence="1">The sequence shown here is derived from an EMBL/GenBank/DDBJ whole genome shotgun (WGS) entry which is preliminary data.</text>
</comment>
<evidence type="ECO:0000313" key="1">
    <source>
        <dbReference type="EMBL" id="MCW6056358.1"/>
    </source>
</evidence>
<reference evidence="1" key="1">
    <citation type="submission" date="2021-08" db="EMBL/GenBank/DDBJ databases">
        <title>Characterization of Pseudomonas fragariae.</title>
        <authorList>
            <person name="Carvalho R."/>
            <person name="Marin M."/>
        </authorList>
    </citation>
    <scope>NUCLEOTIDE SEQUENCE</scope>
    <source>
        <strain evidence="1">17</strain>
    </source>
</reference>
<protein>
    <submittedName>
        <fullName evidence="1">Uncharacterized protein</fullName>
    </submittedName>
</protein>
<organism evidence="1 2">
    <name type="scientific">Pseudomonas fragariae</name>
    <name type="common">ex Marin et al. 2024</name>
    <dbReference type="NCBI Taxonomy" id="3080056"/>
    <lineage>
        <taxon>Bacteria</taxon>
        <taxon>Pseudomonadati</taxon>
        <taxon>Pseudomonadota</taxon>
        <taxon>Gammaproteobacteria</taxon>
        <taxon>Pseudomonadales</taxon>
        <taxon>Pseudomonadaceae</taxon>
        <taxon>Pseudomonas</taxon>
    </lineage>
</organism>
<dbReference type="EMBL" id="JAINZM010000011">
    <property type="protein sequence ID" value="MCW6056358.1"/>
    <property type="molecule type" value="Genomic_DNA"/>
</dbReference>
<accession>A0ABT3LIV7</accession>
<dbReference type="Proteomes" id="UP001142690">
    <property type="component" value="Unassembled WGS sequence"/>
</dbReference>
<name>A0ABT3LIV7_9PSED</name>
<evidence type="ECO:0000313" key="2">
    <source>
        <dbReference type="Proteomes" id="UP001142690"/>
    </source>
</evidence>